<accession>A0A1Q5THN3</accession>
<evidence type="ECO:0000313" key="1">
    <source>
        <dbReference type="EMBL" id="OKO99734.1"/>
    </source>
</evidence>
<comment type="caution">
    <text evidence="1">The sequence shown here is derived from an EMBL/GenBank/DDBJ whole genome shotgun (WGS) entry which is preliminary data.</text>
</comment>
<name>A0A1Q5THN3_9GAMM</name>
<organism evidence="1 2">
    <name type="scientific">Xenorhabdus eapokensis</name>
    <dbReference type="NCBI Taxonomy" id="1873482"/>
    <lineage>
        <taxon>Bacteria</taxon>
        <taxon>Pseudomonadati</taxon>
        <taxon>Pseudomonadota</taxon>
        <taxon>Gammaproteobacteria</taxon>
        <taxon>Enterobacterales</taxon>
        <taxon>Morganellaceae</taxon>
        <taxon>Xenorhabdus</taxon>
    </lineage>
</organism>
<gene>
    <name evidence="1" type="ORF">Xedl_03527</name>
</gene>
<dbReference type="Proteomes" id="UP000186268">
    <property type="component" value="Unassembled WGS sequence"/>
</dbReference>
<sequence>MAQTEDDVTDTVLFQNRGDNGRNVPLLEDTRVLPQGSAPQVRTNTHLVGGLVQTGITLFKAGDHTGDTAAFCPILGDRQGGGAIEYGRKVDSRIGTRQPHLQRERLGKVFIQGKIGNDKGLRR</sequence>
<protein>
    <submittedName>
        <fullName evidence="1">Uncharacterized protein</fullName>
    </submittedName>
</protein>
<dbReference type="EMBL" id="MKGQ01000046">
    <property type="protein sequence ID" value="OKO99734.1"/>
    <property type="molecule type" value="Genomic_DNA"/>
</dbReference>
<reference evidence="1 2" key="1">
    <citation type="submission" date="2016-09" db="EMBL/GenBank/DDBJ databases">
        <title>Xenorhabdus thuongxuanensis sp. nov. and Xenorhabdus eapokensis sp. nov., isolated from Steinernema species.</title>
        <authorList>
            <person name="Kaempfer P."/>
            <person name="Tobias N.J."/>
            <person name="Phan Ke L."/>
            <person name="Bode H.B."/>
            <person name="Glaeser S.P."/>
        </authorList>
    </citation>
    <scope>NUCLEOTIDE SEQUENCE [LARGE SCALE GENOMIC DNA]</scope>
    <source>
        <strain evidence="1 2">DL20</strain>
    </source>
</reference>
<evidence type="ECO:0000313" key="2">
    <source>
        <dbReference type="Proteomes" id="UP000186268"/>
    </source>
</evidence>
<proteinExistence type="predicted"/>
<keyword evidence="2" id="KW-1185">Reference proteome</keyword>
<dbReference type="AlphaFoldDB" id="A0A1Q5THN3"/>